<proteinExistence type="predicted"/>
<accession>A0A0G1IIF0</accession>
<evidence type="ECO:0000313" key="3">
    <source>
        <dbReference type="EMBL" id="KKT59126.1"/>
    </source>
</evidence>
<keyword evidence="1" id="KW-1133">Transmembrane helix</keyword>
<name>A0A0G1IIF0_9BACT</name>
<evidence type="ECO:0000313" key="4">
    <source>
        <dbReference type="Proteomes" id="UP000034087"/>
    </source>
</evidence>
<feature type="transmembrane region" description="Helical" evidence="1">
    <location>
        <begin position="6"/>
        <end position="25"/>
    </location>
</feature>
<keyword evidence="1" id="KW-0472">Membrane</keyword>
<feature type="transmembrane region" description="Helical" evidence="1">
    <location>
        <begin position="147"/>
        <end position="164"/>
    </location>
</feature>
<protein>
    <recommendedName>
        <fullName evidence="2">CAAX prenyl protease 2/Lysostaphin resistance protein A-like domain-containing protein</fullName>
    </recommendedName>
</protein>
<dbReference type="Proteomes" id="UP000034087">
    <property type="component" value="Unassembled WGS sequence"/>
</dbReference>
<dbReference type="Pfam" id="PF02517">
    <property type="entry name" value="Rce1-like"/>
    <property type="match status" value="1"/>
</dbReference>
<sequence length="216" mass="25018">MERINQFLPTVIILLSISMFLFLYLQILLRRAWKDKLKNVEWVTKNKWRVVLFAGVPFENIWAPVFEELLFRAPIIIAFGALSGYAWLGIGASAVLFSAIHYFGKHIYFLDVLEKSGNGNNDTNNMAEMVSNLQKEKQGEMKFRKPAAIVATLILGIVAGYFGIKYQSIYVSVGIHAAWNLFMPIFIWIVILLSLALYWKVGDTWRYKLRRRRSIY</sequence>
<gene>
    <name evidence="3" type="ORF">UW53_C0021G0001</name>
</gene>
<dbReference type="GO" id="GO:0080120">
    <property type="term" value="P:CAAX-box protein maturation"/>
    <property type="evidence" value="ECO:0007669"/>
    <property type="project" value="UniProtKB-ARBA"/>
</dbReference>
<feature type="transmembrane region" description="Helical" evidence="1">
    <location>
        <begin position="176"/>
        <end position="201"/>
    </location>
</feature>
<evidence type="ECO:0000256" key="1">
    <source>
        <dbReference type="SAM" id="Phobius"/>
    </source>
</evidence>
<keyword evidence="1" id="KW-0812">Transmembrane</keyword>
<dbReference type="InterPro" id="IPR003675">
    <property type="entry name" value="Rce1/LyrA-like_dom"/>
</dbReference>
<evidence type="ECO:0000259" key="2">
    <source>
        <dbReference type="Pfam" id="PF02517"/>
    </source>
</evidence>
<feature type="transmembrane region" description="Helical" evidence="1">
    <location>
        <begin position="75"/>
        <end position="100"/>
    </location>
</feature>
<comment type="caution">
    <text evidence="3">The sequence shown here is derived from an EMBL/GenBank/DDBJ whole genome shotgun (WGS) entry which is preliminary data.</text>
</comment>
<organism evidence="3 4">
    <name type="scientific">Candidatus Giovannonibacteria bacterium GW2011_GWA1_44_25</name>
    <dbReference type="NCBI Taxonomy" id="1618645"/>
    <lineage>
        <taxon>Bacteria</taxon>
        <taxon>Candidatus Giovannoniibacteriota</taxon>
    </lineage>
</organism>
<feature type="domain" description="CAAX prenyl protease 2/Lysostaphin resistance protein A-like" evidence="2">
    <location>
        <begin position="57"/>
        <end position="182"/>
    </location>
</feature>
<dbReference type="GO" id="GO:0004175">
    <property type="term" value="F:endopeptidase activity"/>
    <property type="evidence" value="ECO:0007669"/>
    <property type="project" value="UniProtKB-ARBA"/>
</dbReference>
<dbReference type="EMBL" id="LCIR01000021">
    <property type="protein sequence ID" value="KKT59126.1"/>
    <property type="molecule type" value="Genomic_DNA"/>
</dbReference>
<reference evidence="3 4" key="1">
    <citation type="journal article" date="2015" name="Nature">
        <title>rRNA introns, odd ribosomes, and small enigmatic genomes across a large radiation of phyla.</title>
        <authorList>
            <person name="Brown C.T."/>
            <person name="Hug L.A."/>
            <person name="Thomas B.C."/>
            <person name="Sharon I."/>
            <person name="Castelle C.J."/>
            <person name="Singh A."/>
            <person name="Wilkins M.J."/>
            <person name="Williams K.H."/>
            <person name="Banfield J.F."/>
        </authorList>
    </citation>
    <scope>NUCLEOTIDE SEQUENCE [LARGE SCALE GENOMIC DNA]</scope>
</reference>
<dbReference type="AlphaFoldDB" id="A0A0G1IIF0"/>